<protein>
    <recommendedName>
        <fullName evidence="2">DUF8040 domain-containing protein</fullName>
    </recommendedName>
</protein>
<feature type="signal peptide" evidence="1">
    <location>
        <begin position="1"/>
        <end position="18"/>
    </location>
</feature>
<proteinExistence type="predicted"/>
<dbReference type="InterPro" id="IPR058353">
    <property type="entry name" value="DUF8040"/>
</dbReference>
<feature type="domain" description="DUF8040" evidence="2">
    <location>
        <begin position="30"/>
        <end position="115"/>
    </location>
</feature>
<keyword evidence="4" id="KW-1185">Reference proteome</keyword>
<dbReference type="EMBL" id="JAWWNJ010000194">
    <property type="protein sequence ID" value="KAK6972089.1"/>
    <property type="molecule type" value="Genomic_DNA"/>
</dbReference>
<dbReference type="Pfam" id="PF26138">
    <property type="entry name" value="DUF8040"/>
    <property type="match status" value="1"/>
</dbReference>
<dbReference type="Proteomes" id="UP001362999">
    <property type="component" value="Unassembled WGS sequence"/>
</dbReference>
<comment type="caution">
    <text evidence="3">The sequence shown here is derived from an EMBL/GenBank/DDBJ whole genome shotgun (WGS) entry which is preliminary data.</text>
</comment>
<evidence type="ECO:0000313" key="4">
    <source>
        <dbReference type="Proteomes" id="UP001362999"/>
    </source>
</evidence>
<organism evidence="3 4">
    <name type="scientific">Favolaschia claudopus</name>
    <dbReference type="NCBI Taxonomy" id="2862362"/>
    <lineage>
        <taxon>Eukaryota</taxon>
        <taxon>Fungi</taxon>
        <taxon>Dikarya</taxon>
        <taxon>Basidiomycota</taxon>
        <taxon>Agaricomycotina</taxon>
        <taxon>Agaricomycetes</taxon>
        <taxon>Agaricomycetidae</taxon>
        <taxon>Agaricales</taxon>
        <taxon>Marasmiineae</taxon>
        <taxon>Mycenaceae</taxon>
        <taxon>Favolaschia</taxon>
    </lineage>
</organism>
<accession>A0AAV9Z6X4</accession>
<dbReference type="AlphaFoldDB" id="A0AAV9Z6X4"/>
<evidence type="ECO:0000259" key="2">
    <source>
        <dbReference type="Pfam" id="PF26138"/>
    </source>
</evidence>
<evidence type="ECO:0000313" key="3">
    <source>
        <dbReference type="EMBL" id="KAK6972089.1"/>
    </source>
</evidence>
<sequence>MSEMAKVVLAAVLGAVEAVKPRLCPEPYHTSVRTGRMWMDELLAGHRRRMRRNMGMHKPVFRKLVRTLRAKTGIGDSKHVGLTEAVGLFLHMIVTNNTTEEEDEIFQRSPDTVHR</sequence>
<feature type="chain" id="PRO_5043776816" description="DUF8040 domain-containing protein" evidence="1">
    <location>
        <begin position="19"/>
        <end position="115"/>
    </location>
</feature>
<name>A0AAV9Z6X4_9AGAR</name>
<gene>
    <name evidence="3" type="ORF">R3P38DRAFT_2812738</name>
</gene>
<evidence type="ECO:0000256" key="1">
    <source>
        <dbReference type="SAM" id="SignalP"/>
    </source>
</evidence>
<keyword evidence="1" id="KW-0732">Signal</keyword>
<reference evidence="3 4" key="1">
    <citation type="journal article" date="2024" name="J Genomics">
        <title>Draft genome sequencing and assembly of Favolaschia claudopus CIRM-BRFM 2984 isolated from oak limbs.</title>
        <authorList>
            <person name="Navarro D."/>
            <person name="Drula E."/>
            <person name="Chaduli D."/>
            <person name="Cazenave R."/>
            <person name="Ahrendt S."/>
            <person name="Wang J."/>
            <person name="Lipzen A."/>
            <person name="Daum C."/>
            <person name="Barry K."/>
            <person name="Grigoriev I.V."/>
            <person name="Favel A."/>
            <person name="Rosso M.N."/>
            <person name="Martin F."/>
        </authorList>
    </citation>
    <scope>NUCLEOTIDE SEQUENCE [LARGE SCALE GENOMIC DNA]</scope>
    <source>
        <strain evidence="3 4">CIRM-BRFM 2984</strain>
    </source>
</reference>